<gene>
    <name evidence="2" type="ORF">ACEG43_16660</name>
</gene>
<dbReference type="PROSITE" id="PS51318">
    <property type="entry name" value="TAT"/>
    <property type="match status" value="1"/>
</dbReference>
<dbReference type="RefSeq" id="WP_372563121.1">
    <property type="nucleotide sequence ID" value="NZ_JBGOSP010000007.1"/>
</dbReference>
<dbReference type="InterPro" id="IPR006311">
    <property type="entry name" value="TAT_signal"/>
</dbReference>
<dbReference type="SUPFAM" id="SSF49363">
    <property type="entry name" value="Purple acid phosphatase, N-terminal domain"/>
    <property type="match status" value="1"/>
</dbReference>
<dbReference type="EMBL" id="JBGOSP010000007">
    <property type="protein sequence ID" value="MFA3837786.1"/>
    <property type="molecule type" value="Genomic_DNA"/>
</dbReference>
<organism evidence="2 3">
    <name type="scientific">Streptomyces aureus</name>
    <dbReference type="NCBI Taxonomy" id="193461"/>
    <lineage>
        <taxon>Bacteria</taxon>
        <taxon>Bacillati</taxon>
        <taxon>Actinomycetota</taxon>
        <taxon>Actinomycetes</taxon>
        <taxon>Kitasatosporales</taxon>
        <taxon>Streptomycetaceae</taxon>
        <taxon>Streptomyces</taxon>
    </lineage>
</organism>
<protein>
    <submittedName>
        <fullName evidence="2">Uncharacterized protein</fullName>
    </submittedName>
</protein>
<evidence type="ECO:0000256" key="1">
    <source>
        <dbReference type="SAM" id="MobiDB-lite"/>
    </source>
</evidence>
<feature type="region of interest" description="Disordered" evidence="1">
    <location>
        <begin position="1"/>
        <end position="30"/>
    </location>
</feature>
<comment type="caution">
    <text evidence="2">The sequence shown here is derived from an EMBL/GenBank/DDBJ whole genome shotgun (WGS) entry which is preliminary data.</text>
</comment>
<dbReference type="Proteomes" id="UP001571476">
    <property type="component" value="Unassembled WGS sequence"/>
</dbReference>
<evidence type="ECO:0000313" key="3">
    <source>
        <dbReference type="Proteomes" id="UP001571476"/>
    </source>
</evidence>
<sequence length="138" mass="13975">MTTTAKSGDHLGTSATQPGRQIETARQGGGVSRRGLVAAAGAAGLGALLDVQPAAAASPVLWARPGGMGMPPVSGLHLQFGADAAHEVVVSWQTAVPVQRPRVMLGTPTHGLGGDTAAQTSYYKDAASGQTIYVHHAR</sequence>
<reference evidence="2 3" key="1">
    <citation type="submission" date="2024-08" db="EMBL/GenBank/DDBJ databases">
        <title>Genome sequence of Streptomyces aureus CACIA-1.46HGO.</title>
        <authorList>
            <person name="Evangelista-Martinez Z."/>
        </authorList>
    </citation>
    <scope>NUCLEOTIDE SEQUENCE [LARGE SCALE GENOMIC DNA]</scope>
    <source>
        <strain evidence="2 3">CACIA-1.46HGO</strain>
    </source>
</reference>
<evidence type="ECO:0000313" key="2">
    <source>
        <dbReference type="EMBL" id="MFA3837786.1"/>
    </source>
</evidence>
<name>A0ABV4SH77_9ACTN</name>
<dbReference type="InterPro" id="IPR008963">
    <property type="entry name" value="Purple_acid_Pase-like_N"/>
</dbReference>
<proteinExistence type="predicted"/>
<accession>A0ABV4SH77</accession>
<keyword evidence="3" id="KW-1185">Reference proteome</keyword>